<dbReference type="SUPFAM" id="SSF57716">
    <property type="entry name" value="Glucocorticoid receptor-like (DNA-binding domain)"/>
    <property type="match status" value="1"/>
</dbReference>
<dbReference type="SUPFAM" id="SSF57701">
    <property type="entry name" value="Zn2/Cys6 DNA-binding domain"/>
    <property type="match status" value="1"/>
</dbReference>
<dbReference type="PANTHER" id="PTHR39147">
    <property type="entry name" value="PROTEIN SPT21"/>
    <property type="match status" value="1"/>
</dbReference>
<name>A0A177CNZ4_9PLEO</name>
<dbReference type="PROSITE" id="PS00463">
    <property type="entry name" value="ZN2_CY6_FUNGAL_1"/>
    <property type="match status" value="1"/>
</dbReference>
<dbReference type="PANTHER" id="PTHR39147:SF1">
    <property type="entry name" value="PROTEIN SPT21"/>
    <property type="match status" value="1"/>
</dbReference>
<dbReference type="RefSeq" id="XP_018038975.1">
    <property type="nucleotide sequence ID" value="XM_018186772.1"/>
</dbReference>
<feature type="domain" description="Zn(2)-C6 fungal-type" evidence="3">
    <location>
        <begin position="1250"/>
        <end position="1280"/>
    </location>
</feature>
<dbReference type="Proteomes" id="UP000077069">
    <property type="component" value="Unassembled WGS sequence"/>
</dbReference>
<evidence type="ECO:0000313" key="5">
    <source>
        <dbReference type="Proteomes" id="UP000077069"/>
    </source>
</evidence>
<feature type="compositionally biased region" description="Polar residues" evidence="2">
    <location>
        <begin position="582"/>
        <end position="602"/>
    </location>
</feature>
<dbReference type="InterPro" id="IPR013088">
    <property type="entry name" value="Znf_NHR/GATA"/>
</dbReference>
<dbReference type="EMBL" id="KV441550">
    <property type="protein sequence ID" value="OAG08610.1"/>
    <property type="molecule type" value="Genomic_DNA"/>
</dbReference>
<dbReference type="GO" id="GO:0000981">
    <property type="term" value="F:DNA-binding transcription factor activity, RNA polymerase II-specific"/>
    <property type="evidence" value="ECO:0007669"/>
    <property type="project" value="InterPro"/>
</dbReference>
<feature type="compositionally biased region" description="Low complexity" evidence="2">
    <location>
        <begin position="447"/>
        <end position="456"/>
    </location>
</feature>
<dbReference type="InterPro" id="IPR057725">
    <property type="entry name" value="Ams2-SPT21_N"/>
</dbReference>
<feature type="compositionally biased region" description="Polar residues" evidence="2">
    <location>
        <begin position="908"/>
        <end position="925"/>
    </location>
</feature>
<feature type="compositionally biased region" description="Low complexity" evidence="2">
    <location>
        <begin position="1432"/>
        <end position="1447"/>
    </location>
</feature>
<dbReference type="Pfam" id="PF25823">
    <property type="entry name" value="Ams2-SPT21_N"/>
    <property type="match status" value="1"/>
</dbReference>
<feature type="compositionally biased region" description="Low complexity" evidence="2">
    <location>
        <begin position="1296"/>
        <end position="1311"/>
    </location>
</feature>
<feature type="region of interest" description="Disordered" evidence="2">
    <location>
        <begin position="356"/>
        <end position="386"/>
    </location>
</feature>
<dbReference type="SMART" id="SM00066">
    <property type="entry name" value="GAL4"/>
    <property type="match status" value="1"/>
</dbReference>
<feature type="region of interest" description="Disordered" evidence="2">
    <location>
        <begin position="1428"/>
        <end position="1453"/>
    </location>
</feature>
<dbReference type="OrthoDB" id="3199820at2759"/>
<dbReference type="InParanoid" id="A0A177CNZ4"/>
<feature type="region of interest" description="Disordered" evidence="2">
    <location>
        <begin position="864"/>
        <end position="954"/>
    </location>
</feature>
<dbReference type="PROSITE" id="PS50048">
    <property type="entry name" value="ZN2_CY6_FUNGAL_2"/>
    <property type="match status" value="1"/>
</dbReference>
<dbReference type="GO" id="GO:0008270">
    <property type="term" value="F:zinc ion binding"/>
    <property type="evidence" value="ECO:0007669"/>
    <property type="project" value="InterPro"/>
</dbReference>
<dbReference type="InterPro" id="IPR001138">
    <property type="entry name" value="Zn2Cys6_DnaBD"/>
</dbReference>
<evidence type="ECO:0000259" key="3">
    <source>
        <dbReference type="PROSITE" id="PS50048"/>
    </source>
</evidence>
<proteinExistence type="predicted"/>
<feature type="region of interest" description="Disordered" evidence="2">
    <location>
        <begin position="1225"/>
        <end position="1245"/>
    </location>
</feature>
<feature type="region of interest" description="Disordered" evidence="2">
    <location>
        <begin position="1001"/>
        <end position="1020"/>
    </location>
</feature>
<reference evidence="4 5" key="1">
    <citation type="submission" date="2016-05" db="EMBL/GenBank/DDBJ databases">
        <title>Comparative analysis of secretome profiles of manganese(II)-oxidizing ascomycete fungi.</title>
        <authorList>
            <consortium name="DOE Joint Genome Institute"/>
            <person name="Zeiner C.A."/>
            <person name="Purvine S.O."/>
            <person name="Zink E.M."/>
            <person name="Wu S."/>
            <person name="Pasa-Tolic L."/>
            <person name="Chaput D.L."/>
            <person name="Haridas S."/>
            <person name="Grigoriev I.V."/>
            <person name="Santelli C.M."/>
            <person name="Hansel C.M."/>
        </authorList>
    </citation>
    <scope>NUCLEOTIDE SEQUENCE [LARGE SCALE GENOMIC DNA]</scope>
    <source>
        <strain evidence="4 5">AP3s5-JAC2a</strain>
    </source>
</reference>
<dbReference type="Gene3D" id="3.30.50.10">
    <property type="entry name" value="Erythroid Transcription Factor GATA-1, subunit A"/>
    <property type="match status" value="1"/>
</dbReference>
<feature type="region of interest" description="Disordered" evidence="2">
    <location>
        <begin position="1333"/>
        <end position="1408"/>
    </location>
</feature>
<sequence length="1453" mass="156317">MSTPSPGAEGAAAPHAAADIDMEGTTDIPQRLMRVKVLYTFDDQNKSNCLARLPNALSIPTVSLDETTQIGVIELKTCIQAIVSASPELVARLGHDFTVYAYDFSEYETPLVGQGMLSWILASASTTPNAPAEESKTMVTGRVCKNILGLFSNGVKETLEVKLKLVPVPTCMQSEYVENMERYHSLSKIMPEGMNYKEWAEFLKANPAISQLAQPVQPNAQSMTDSMTTNAIESFNELIRNNSFQGHHRLSFGAHDTRASSPAMSTVSAYPYQPHPEYRPASQASFHSESAAHSPYWPSAPEHVPEQTEEGPPKKRARVTKAKRPKKTALGPNIESLRVTASTAASVRLHRPVPLNASTAVSAEQVPRAPTPRPRHAGSLSIGSRVPAPSLLRNASMEETRPYVSPYDSGIFSDNAIESPDDGKGDSPSDTPPNMPSSPPMLPEHTASSAPSSPELPMLPPPHDSGFASDMTSVHNEEGRKEYDNSTPAAVPEVRTRKKRDSSKRAWSEIHPGPSNLLPTSELRPGRLGPGKKKNEPELLPIDPELLNHFLNHLGTSDGVSQSIEVPQANLDMPPGEIGPSGDSQIGPSPPADTTTTLSSIRQPDLRIGTPSLPKPLPKSARGLARSQTWAGEPTSDPAGPDEARPNLPRSGSGATRQTKRQTERIEEKLEQAITKGQLPTFCNNCGQIETPAWRRAHTRVVKGTPRNIKLSSEGHAIVAYEVLNPADHEGAPHYRIFKNGLNPDGTEADLFTTLTLCNPCGLWLSKKNEMRPQEVWGKNRAQLCAAQTKKRRRIKKTKVDTDLFTSDAVVPESDLGMFDSQIEAESLPALDGTNDIQMQPVLQTRSERLDEPTARAALERAFQSSPLGVRSGSKDTPISVDGDLTPRPTRRLLFPSPRGPGEVKSLADNTSASSVSPRSNSLKTTKAPMHDQNVAVEDGDKENCPPTAGTEDDDLAHLFESPKITPSKCSSLEDLLKTPTPGSRQRVPLTPMRYVDLSLTTPSRSSRTPRGTGKNATIAPETPFTRQLNDLLSDSMISGSPSQNFDMSAFASFTPGRGGVLHFGDFLQNDSLSSDLPVPSSSPPKSFDFSVFEDPNTSTVGLWSGASIFDVNDVAMSDAPADEQQSDAQNGNATPKILTINGISLDFTSMIEEVVGNVNPEEQTSRATVQEQAASVEPQPETVAKPAQTAIPAPIEPLESRIDLVPAAAPAAIPVPAKPLETRPDLVPPPFTRAPFTATGEYDARPKRPCRRCKEKKKGCDRGHPCGRCVGAGLEEECTPVEDEQPKTPAFSVNAPWQPRQQPMQPARQPSIPVDPALEAVRVPVGPKAHEVVKEVTGRNPSVVEDMTAQPVRQSSIPVDPALEAVTGPVGPKPNEAIGESAERTPSGDEAMTAAAQSPPITNDDMVEVSGSDVKQEAITPKAMDANMENARAAQQTPAAASAPTPDDLNTV</sequence>
<feature type="compositionally biased region" description="Basic and acidic residues" evidence="2">
    <location>
        <begin position="475"/>
        <end position="484"/>
    </location>
</feature>
<feature type="compositionally biased region" description="Pro residues" evidence="2">
    <location>
        <begin position="430"/>
        <end position="442"/>
    </location>
</feature>
<dbReference type="CDD" id="cd00067">
    <property type="entry name" value="GAL4"/>
    <property type="match status" value="1"/>
</dbReference>
<accession>A0A177CNZ4</accession>
<organism evidence="4 5">
    <name type="scientific">Paraphaeosphaeria sporulosa</name>
    <dbReference type="NCBI Taxonomy" id="1460663"/>
    <lineage>
        <taxon>Eukaryota</taxon>
        <taxon>Fungi</taxon>
        <taxon>Dikarya</taxon>
        <taxon>Ascomycota</taxon>
        <taxon>Pezizomycotina</taxon>
        <taxon>Dothideomycetes</taxon>
        <taxon>Pleosporomycetidae</taxon>
        <taxon>Pleosporales</taxon>
        <taxon>Massarineae</taxon>
        <taxon>Didymosphaeriaceae</taxon>
        <taxon>Paraphaeosphaeria</taxon>
    </lineage>
</organism>
<gene>
    <name evidence="4" type="ORF">CC84DRAFT_584238</name>
</gene>
<dbReference type="GO" id="GO:0000183">
    <property type="term" value="P:rDNA heterochromatin formation"/>
    <property type="evidence" value="ECO:0007669"/>
    <property type="project" value="TreeGrafter"/>
</dbReference>
<evidence type="ECO:0000256" key="1">
    <source>
        <dbReference type="ARBA" id="ARBA00023242"/>
    </source>
</evidence>
<protein>
    <recommendedName>
        <fullName evidence="3">Zn(2)-C6 fungal-type domain-containing protein</fullName>
    </recommendedName>
</protein>
<evidence type="ECO:0000256" key="2">
    <source>
        <dbReference type="SAM" id="MobiDB-lite"/>
    </source>
</evidence>
<feature type="region of interest" description="Disordered" evidence="2">
    <location>
        <begin position="569"/>
        <end position="664"/>
    </location>
</feature>
<dbReference type="InterPro" id="IPR042403">
    <property type="entry name" value="Spt21/Ams2"/>
</dbReference>
<feature type="region of interest" description="Disordered" evidence="2">
    <location>
        <begin position="266"/>
        <end position="335"/>
    </location>
</feature>
<dbReference type="GO" id="GO:0030466">
    <property type="term" value="P:silent mating-type cassette heterochromatin formation"/>
    <property type="evidence" value="ECO:0007669"/>
    <property type="project" value="TreeGrafter"/>
</dbReference>
<keyword evidence="5" id="KW-1185">Reference proteome</keyword>
<feature type="compositionally biased region" description="Basic residues" evidence="2">
    <location>
        <begin position="314"/>
        <end position="327"/>
    </location>
</feature>
<feature type="region of interest" description="Disordered" evidence="2">
    <location>
        <begin position="399"/>
        <end position="540"/>
    </location>
</feature>
<keyword evidence="1" id="KW-0539">Nucleus</keyword>
<evidence type="ECO:0000313" key="4">
    <source>
        <dbReference type="EMBL" id="OAG08610.1"/>
    </source>
</evidence>
<dbReference type="InterPro" id="IPR036864">
    <property type="entry name" value="Zn2-C6_fun-type_DNA-bd_sf"/>
</dbReference>
<dbReference type="GeneID" id="28770258"/>
<feature type="compositionally biased region" description="Low complexity" evidence="2">
    <location>
        <begin position="1001"/>
        <end position="1014"/>
    </location>
</feature>
<feature type="region of interest" description="Disordered" evidence="2">
    <location>
        <begin position="1281"/>
        <end position="1313"/>
    </location>
</feature>